<evidence type="ECO:0000313" key="2">
    <source>
        <dbReference type="EMBL" id="KAH7435157.1"/>
    </source>
</evidence>
<feature type="compositionally biased region" description="Low complexity" evidence="1">
    <location>
        <begin position="144"/>
        <end position="159"/>
    </location>
</feature>
<protein>
    <submittedName>
        <fullName evidence="2">Uncharacterized protein</fullName>
    </submittedName>
</protein>
<comment type="caution">
    <text evidence="2">The sequence shown here is derived from an EMBL/GenBank/DDBJ whole genome shotgun (WGS) entry which is preliminary data.</text>
</comment>
<dbReference type="EMBL" id="CM035411">
    <property type="protein sequence ID" value="KAH7435157.1"/>
    <property type="molecule type" value="Genomic_DNA"/>
</dbReference>
<feature type="region of interest" description="Disordered" evidence="1">
    <location>
        <begin position="38"/>
        <end position="77"/>
    </location>
</feature>
<dbReference type="OrthoDB" id="10267773at2759"/>
<sequence>MLLEAAMSELHRSEVDQPRRMLHISPSCTNVAVMKTASTNAERKESPRRIRSQTTPFPAARNATMSPCDRSGSENETDEQSAMLLERNGTGFGIEESDLSMSNPINATPRSSILYSPYAPSTYFFSPLSNTSFNRSQLNSPRISTDSNASNSSIKSYSSEDLSFSSVEDQKHSNFKVRDEDRDITPEISSLSIAPFPDITGPALEKEDKNSNDPYSFVVPEMEVLDEDVTCNPYAGNNNRQTMMTNFIKRRAPPMLRSWSASRMMCSEGLHRLSVQKKYYSDQLNDGKLAETGKENILAMQDTASMALDELFPLKRPKVAIIQHTGAAQNSNMAIENSKLIVTMERSPQEIVKEGLDEDGFAYSPVASAFLFSPRRASQKKSFMRSASTTVFQHKSDSFSKGFDVKGEPLQKIRVRQELNLGEAGGQVIGYEGYGSPKISSVLLRFAEAQERLYNSAPNSPRRLTSPTMCMPVCSLLERTLLCRTKLTVAATTSQFGD</sequence>
<accession>A0A8T2UGE4</accession>
<proteinExistence type="predicted"/>
<gene>
    <name evidence="2" type="ORF">KP509_06G052600</name>
</gene>
<organism evidence="2 3">
    <name type="scientific">Ceratopteris richardii</name>
    <name type="common">Triangle waterfern</name>
    <dbReference type="NCBI Taxonomy" id="49495"/>
    <lineage>
        <taxon>Eukaryota</taxon>
        <taxon>Viridiplantae</taxon>
        <taxon>Streptophyta</taxon>
        <taxon>Embryophyta</taxon>
        <taxon>Tracheophyta</taxon>
        <taxon>Polypodiopsida</taxon>
        <taxon>Polypodiidae</taxon>
        <taxon>Polypodiales</taxon>
        <taxon>Pteridineae</taxon>
        <taxon>Pteridaceae</taxon>
        <taxon>Parkerioideae</taxon>
        <taxon>Ceratopteris</taxon>
    </lineage>
</organism>
<evidence type="ECO:0000313" key="3">
    <source>
        <dbReference type="Proteomes" id="UP000825935"/>
    </source>
</evidence>
<name>A0A8T2UGE4_CERRI</name>
<reference evidence="2" key="1">
    <citation type="submission" date="2021-08" db="EMBL/GenBank/DDBJ databases">
        <title>WGS assembly of Ceratopteris richardii.</title>
        <authorList>
            <person name="Marchant D.B."/>
            <person name="Chen G."/>
            <person name="Jenkins J."/>
            <person name="Shu S."/>
            <person name="Leebens-Mack J."/>
            <person name="Grimwood J."/>
            <person name="Schmutz J."/>
            <person name="Soltis P."/>
            <person name="Soltis D."/>
            <person name="Chen Z.-H."/>
        </authorList>
    </citation>
    <scope>NUCLEOTIDE SEQUENCE</scope>
    <source>
        <strain evidence="2">Whitten #5841</strain>
        <tissue evidence="2">Leaf</tissue>
    </source>
</reference>
<evidence type="ECO:0000256" key="1">
    <source>
        <dbReference type="SAM" id="MobiDB-lite"/>
    </source>
</evidence>
<feature type="region of interest" description="Disordered" evidence="1">
    <location>
        <begin position="135"/>
        <end position="179"/>
    </location>
</feature>
<keyword evidence="3" id="KW-1185">Reference proteome</keyword>
<feature type="compositionally biased region" description="Basic and acidic residues" evidence="1">
    <location>
        <begin position="168"/>
        <end position="179"/>
    </location>
</feature>
<dbReference type="Proteomes" id="UP000825935">
    <property type="component" value="Chromosome 6"/>
</dbReference>
<dbReference type="AlphaFoldDB" id="A0A8T2UGE4"/>